<accession>A0ABU6UCT6</accession>
<sequence>MENTYKDGAEEQYLETGPKKRSLQKILDSQHDQETVPRSTDVKHSRAQSKPTYEARILRSSISSGQLFWTLGLHGPKARRGPRSHPRPNKETRTGPTRLTNHPTYAHKAISPRIMDTQVQG</sequence>
<evidence type="ECO:0000313" key="2">
    <source>
        <dbReference type="EMBL" id="MED6157991.1"/>
    </source>
</evidence>
<reference evidence="2 3" key="1">
    <citation type="journal article" date="2023" name="Plants (Basel)">
        <title>Bridging the Gap: Combining Genomics and Transcriptomics Approaches to Understand Stylosanthes scabra, an Orphan Legume from the Brazilian Caatinga.</title>
        <authorList>
            <person name="Ferreira-Neto J.R.C."/>
            <person name="da Silva M.D."/>
            <person name="Binneck E."/>
            <person name="de Melo N.F."/>
            <person name="da Silva R.H."/>
            <person name="de Melo A.L.T.M."/>
            <person name="Pandolfi V."/>
            <person name="Bustamante F.O."/>
            <person name="Brasileiro-Vidal A.C."/>
            <person name="Benko-Iseppon A.M."/>
        </authorList>
    </citation>
    <scope>NUCLEOTIDE SEQUENCE [LARGE SCALE GENOMIC DNA]</scope>
    <source>
        <tissue evidence="2">Leaves</tissue>
    </source>
</reference>
<evidence type="ECO:0000256" key="1">
    <source>
        <dbReference type="SAM" id="MobiDB-lite"/>
    </source>
</evidence>
<comment type="caution">
    <text evidence="2">The sequence shown here is derived from an EMBL/GenBank/DDBJ whole genome shotgun (WGS) entry which is preliminary data.</text>
</comment>
<organism evidence="2 3">
    <name type="scientific">Stylosanthes scabra</name>
    <dbReference type="NCBI Taxonomy" id="79078"/>
    <lineage>
        <taxon>Eukaryota</taxon>
        <taxon>Viridiplantae</taxon>
        <taxon>Streptophyta</taxon>
        <taxon>Embryophyta</taxon>
        <taxon>Tracheophyta</taxon>
        <taxon>Spermatophyta</taxon>
        <taxon>Magnoliopsida</taxon>
        <taxon>eudicotyledons</taxon>
        <taxon>Gunneridae</taxon>
        <taxon>Pentapetalae</taxon>
        <taxon>rosids</taxon>
        <taxon>fabids</taxon>
        <taxon>Fabales</taxon>
        <taxon>Fabaceae</taxon>
        <taxon>Papilionoideae</taxon>
        <taxon>50 kb inversion clade</taxon>
        <taxon>dalbergioids sensu lato</taxon>
        <taxon>Dalbergieae</taxon>
        <taxon>Pterocarpus clade</taxon>
        <taxon>Stylosanthes</taxon>
    </lineage>
</organism>
<dbReference type="EMBL" id="JASCZI010120943">
    <property type="protein sequence ID" value="MED6157991.1"/>
    <property type="molecule type" value="Genomic_DNA"/>
</dbReference>
<feature type="compositionally biased region" description="Polar residues" evidence="1">
    <location>
        <begin position="94"/>
        <end position="103"/>
    </location>
</feature>
<feature type="region of interest" description="Disordered" evidence="1">
    <location>
        <begin position="1"/>
        <end position="57"/>
    </location>
</feature>
<dbReference type="Proteomes" id="UP001341840">
    <property type="component" value="Unassembled WGS sequence"/>
</dbReference>
<name>A0ABU6UCT6_9FABA</name>
<keyword evidence="3" id="KW-1185">Reference proteome</keyword>
<feature type="compositionally biased region" description="Basic residues" evidence="1">
    <location>
        <begin position="76"/>
        <end position="87"/>
    </location>
</feature>
<protein>
    <submittedName>
        <fullName evidence="2">Uncharacterized protein</fullName>
    </submittedName>
</protein>
<proteinExistence type="predicted"/>
<feature type="compositionally biased region" description="Basic and acidic residues" evidence="1">
    <location>
        <begin position="28"/>
        <end position="44"/>
    </location>
</feature>
<gene>
    <name evidence="2" type="ORF">PIB30_028701</name>
</gene>
<feature type="region of interest" description="Disordered" evidence="1">
    <location>
        <begin position="73"/>
        <end position="121"/>
    </location>
</feature>
<evidence type="ECO:0000313" key="3">
    <source>
        <dbReference type="Proteomes" id="UP001341840"/>
    </source>
</evidence>